<dbReference type="EMBL" id="CAEZYQ010000004">
    <property type="protein sequence ID" value="CAB4734028.1"/>
    <property type="molecule type" value="Genomic_DNA"/>
</dbReference>
<dbReference type="AlphaFoldDB" id="A0A6J6SH36"/>
<sequence>MSPVVEVPSSVLLLVGREDFTPPRSFAGGTCVATHDCLAVGVTTPQDDPTDVGFAAGPGGLSGLVELGRFSLESEGLLSMSDVYNRELESAGVGAGLVEITVLGDDRDEPSTVRFVVAAG</sequence>
<accession>A0A6J6SH36</accession>
<organism evidence="1">
    <name type="scientific">freshwater metagenome</name>
    <dbReference type="NCBI Taxonomy" id="449393"/>
    <lineage>
        <taxon>unclassified sequences</taxon>
        <taxon>metagenomes</taxon>
        <taxon>ecological metagenomes</taxon>
    </lineage>
</organism>
<reference evidence="1" key="1">
    <citation type="submission" date="2020-05" db="EMBL/GenBank/DDBJ databases">
        <authorList>
            <person name="Chiriac C."/>
            <person name="Salcher M."/>
            <person name="Ghai R."/>
            <person name="Kavagutti S V."/>
        </authorList>
    </citation>
    <scope>NUCLEOTIDE SEQUENCE</scope>
</reference>
<protein>
    <submittedName>
        <fullName evidence="1">Unannotated protein</fullName>
    </submittedName>
</protein>
<evidence type="ECO:0000313" key="1">
    <source>
        <dbReference type="EMBL" id="CAB4734028.1"/>
    </source>
</evidence>
<gene>
    <name evidence="1" type="ORF">UFOPK2761_00724</name>
</gene>
<proteinExistence type="predicted"/>
<name>A0A6J6SH36_9ZZZZ</name>